<dbReference type="InterPro" id="IPR029062">
    <property type="entry name" value="Class_I_gatase-like"/>
</dbReference>
<dbReference type="InterPro" id="IPR010141">
    <property type="entry name" value="FGAM_synthase"/>
</dbReference>
<evidence type="ECO:0000256" key="5">
    <source>
        <dbReference type="ARBA" id="ARBA00022840"/>
    </source>
</evidence>
<evidence type="ECO:0000256" key="1">
    <source>
        <dbReference type="ARBA" id="ARBA00022598"/>
    </source>
</evidence>
<gene>
    <name evidence="9" type="ORF">SAMN04487775_103192</name>
</gene>
<accession>A0A1I3JR77</accession>
<dbReference type="Gene3D" id="3.30.1330.10">
    <property type="entry name" value="PurM-like, N-terminal domain"/>
    <property type="match status" value="2"/>
</dbReference>
<dbReference type="FunFam" id="3.30.1330.10:FF:000013">
    <property type="entry name" value="Phosphoribosylformylglycinamidine synthase"/>
    <property type="match status" value="1"/>
</dbReference>
<evidence type="ECO:0000259" key="7">
    <source>
        <dbReference type="Pfam" id="PF02769"/>
    </source>
</evidence>
<dbReference type="Gene3D" id="3.90.650.10">
    <property type="entry name" value="PurM-like C-terminal domain"/>
    <property type="match status" value="2"/>
</dbReference>
<dbReference type="InterPro" id="IPR010918">
    <property type="entry name" value="PurM-like_C_dom"/>
</dbReference>
<dbReference type="GO" id="GO:0005737">
    <property type="term" value="C:cytoplasm"/>
    <property type="evidence" value="ECO:0007669"/>
    <property type="project" value="TreeGrafter"/>
</dbReference>
<keyword evidence="1" id="KW-0436">Ligase</keyword>
<reference evidence="10" key="1">
    <citation type="submission" date="2016-10" db="EMBL/GenBank/DDBJ databases">
        <authorList>
            <person name="Varghese N."/>
            <person name="Submissions S."/>
        </authorList>
    </citation>
    <scope>NUCLEOTIDE SEQUENCE [LARGE SCALE GENOMIC DNA]</scope>
    <source>
        <strain evidence="10">XBD1002</strain>
    </source>
</reference>
<dbReference type="GO" id="GO:0006164">
    <property type="term" value="P:purine nucleotide biosynthetic process"/>
    <property type="evidence" value="ECO:0007669"/>
    <property type="project" value="UniProtKB-KW"/>
</dbReference>
<evidence type="ECO:0000256" key="3">
    <source>
        <dbReference type="ARBA" id="ARBA00022741"/>
    </source>
</evidence>
<dbReference type="Pfam" id="PF13507">
    <property type="entry name" value="GATase_5"/>
    <property type="match status" value="1"/>
</dbReference>
<dbReference type="GO" id="GO:0004642">
    <property type="term" value="F:phosphoribosylformylglycinamidine synthase activity"/>
    <property type="evidence" value="ECO:0007669"/>
    <property type="project" value="TreeGrafter"/>
</dbReference>
<evidence type="ECO:0000256" key="2">
    <source>
        <dbReference type="ARBA" id="ARBA00022723"/>
    </source>
</evidence>
<keyword evidence="3" id="KW-0547">Nucleotide-binding</keyword>
<dbReference type="GO" id="GO:0046872">
    <property type="term" value="F:metal ion binding"/>
    <property type="evidence" value="ECO:0007669"/>
    <property type="project" value="UniProtKB-KW"/>
</dbReference>
<keyword evidence="2" id="KW-0479">Metal-binding</keyword>
<organism evidence="9 10">
    <name type="scientific">Treponema bryantii</name>
    <dbReference type="NCBI Taxonomy" id="163"/>
    <lineage>
        <taxon>Bacteria</taxon>
        <taxon>Pseudomonadati</taxon>
        <taxon>Spirochaetota</taxon>
        <taxon>Spirochaetia</taxon>
        <taxon>Spirochaetales</taxon>
        <taxon>Treponemataceae</taxon>
        <taxon>Treponema</taxon>
    </lineage>
</organism>
<dbReference type="Gene3D" id="3.40.50.880">
    <property type="match status" value="1"/>
</dbReference>
<evidence type="ECO:0000256" key="6">
    <source>
        <dbReference type="ARBA" id="ARBA00022842"/>
    </source>
</evidence>
<dbReference type="GO" id="GO:0005524">
    <property type="term" value="F:ATP binding"/>
    <property type="evidence" value="ECO:0007669"/>
    <property type="project" value="UniProtKB-KW"/>
</dbReference>
<sequence length="1332" mass="145766">MYRLYVERRPGFENEARRYLSEINSFLGIAGVKAVRYFNRYDIENVSEEVAKIAATRIFSEPQSDFVFTEKLPEHGGREIIWEFLPGQYDQRADSAEQCLSLLRAGLKGVKTLTEPPAVRCAKIVLLEGDVSDEEIKKIQNYLINPVDSRLTDDTKPETLKMHSEEPADIPVVEGFIKMNDSELDEYRNKMGLAMDLADIKFLQDYFKGEGRDPVETEIRVLDTYWSDHCRHTTFLTELKDIKIEDGLYAPLFKKSLENYNNMRTDLYAGRTDKPVCLMDMAVIGMKYLKKHGKLEDMEVSEENNACSVYIDVHYTADENGKPLAADDPRATERWLMMFKNETHNHPTEIEPFGGAATCLGGAIRDPLSGRSWVYQSMRITGAADPTVPLSATMKGKLPQIKLCREAAQGFSSYGNQIGLTTGQVEEIYHPGYAAKRMELGAVIAAAPVDTVIRERPEPGDIIILLGGGTGRDGIGGATGSSKVHTVKSVTTAAAEVQKGNAVEERKIQRLFRNKEVSLMIRRCNDFGAGGVSVAVGELAPGLDINLDAVPKKYEGLNGTELAISESQERMAVVVRKADVERFIEEAKKENLNAVVVATVTDTNRLVMKWRGKTIVDLGREFLDAAGAHHEATALIEQPAEPAKSPLLNPLEAVAAELDKPVKCEGCVKNHLTDAWLANINDLACCSQRGLGERFDGSIGSSTVLFPYGGKYQNTPEAGMSAKIPVMTPRETSTASLMTYGFDPRVGQWSPWHGAKTAVLSSLAKITCIGGKARTSRLSFQEFFGRAVNEKRWGYPAAALLGSVDAQVESGCASIGGKDSMSGTFEDINVPHTLVSFAVTHDEAPNVLSGSFKVSGNNIYMVKVPYSDLLEPDYETFLKNSDILYELNKARRIAAMYPVGPGGIAEAVTKMAMGNMVGAKIDASVVEPVETTLRNLFVPTYGNIIVEVPSAHVPEFEKAAFVPGTLVQLGMTTDKPAIVIKNAKLGGVTNPEVEISLYDCVNKWEDKLKEVFPRVSGVPEQPKLPEWATDVHKSLSDIRKAPAFVQPTSRPKVLLPVFPGTNCEIDMARAFNLAGAETKILVLQNRTQAQLTESLDNLARELRDAQILALSGGFSSGDEPDGSAKFIANVLKAGNISEEVMNLLKKRDGLVLGICNGFQALVKTGLAVYGEICDMTPDMPTLTYNRINRHISRIVRTRIVSATSPWAMHPSVIDQRNHLIAISHGEGRFVCDEATAKRLFENGQVFTQYVDEFGRPAISEPDNPNGSAFAIEGITSPDGHVLGKMGHSERGVGMEVNGASLDLFKNVGGSPLTNESETTCENLFAAGVSYFK</sequence>
<evidence type="ECO:0000313" key="9">
    <source>
        <dbReference type="EMBL" id="SFI62674.1"/>
    </source>
</evidence>
<evidence type="ECO:0000256" key="4">
    <source>
        <dbReference type="ARBA" id="ARBA00022755"/>
    </source>
</evidence>
<dbReference type="InterPro" id="IPR036676">
    <property type="entry name" value="PurM-like_C_sf"/>
</dbReference>
<dbReference type="Gene3D" id="1.10.8.750">
    <property type="entry name" value="Phosphoribosylformylglycinamidine synthase, linker domain"/>
    <property type="match status" value="1"/>
</dbReference>
<keyword evidence="10" id="KW-1185">Reference proteome</keyword>
<feature type="domain" description="Phosphoribosylformylglycinamidine synthase linker" evidence="8">
    <location>
        <begin position="184"/>
        <end position="232"/>
    </location>
</feature>
<dbReference type="NCBIfam" id="TIGR01857">
    <property type="entry name" value="FGAM-synthase"/>
    <property type="match status" value="1"/>
</dbReference>
<dbReference type="CDD" id="cd02203">
    <property type="entry name" value="PurL_repeat1"/>
    <property type="match status" value="1"/>
</dbReference>
<dbReference type="SUPFAM" id="SSF56042">
    <property type="entry name" value="PurM C-terminal domain-like"/>
    <property type="match status" value="2"/>
</dbReference>
<dbReference type="InterPro" id="IPR036921">
    <property type="entry name" value="PurM-like_N_sf"/>
</dbReference>
<dbReference type="Pfam" id="PF02769">
    <property type="entry name" value="AIRS_C"/>
    <property type="match status" value="1"/>
</dbReference>
<keyword evidence="5" id="KW-0067">ATP-binding</keyword>
<dbReference type="PANTHER" id="PTHR10099:SF1">
    <property type="entry name" value="PHOSPHORIBOSYLFORMYLGLYCINAMIDINE SYNTHASE"/>
    <property type="match status" value="1"/>
</dbReference>
<feature type="domain" description="PurM-like C-terminal" evidence="7">
    <location>
        <begin position="458"/>
        <end position="610"/>
    </location>
</feature>
<dbReference type="Proteomes" id="UP000182737">
    <property type="component" value="Unassembled WGS sequence"/>
</dbReference>
<dbReference type="RefSeq" id="WP_074931035.1">
    <property type="nucleotide sequence ID" value="NZ_FORI01000003.1"/>
</dbReference>
<evidence type="ECO:0000259" key="8">
    <source>
        <dbReference type="Pfam" id="PF18072"/>
    </source>
</evidence>
<keyword evidence="6" id="KW-0460">Magnesium</keyword>
<dbReference type="OrthoDB" id="9804441at2"/>
<dbReference type="SUPFAM" id="SSF52317">
    <property type="entry name" value="Class I glutamine amidotransferase-like"/>
    <property type="match status" value="1"/>
</dbReference>
<dbReference type="EMBL" id="FORI01000003">
    <property type="protein sequence ID" value="SFI62674.1"/>
    <property type="molecule type" value="Genomic_DNA"/>
</dbReference>
<dbReference type="SMART" id="SM01211">
    <property type="entry name" value="GATase_5"/>
    <property type="match status" value="1"/>
</dbReference>
<protein>
    <submittedName>
        <fullName evidence="9">Phosphoribosylformylglycinamidine synthase</fullName>
    </submittedName>
</protein>
<dbReference type="PROSITE" id="PS51273">
    <property type="entry name" value="GATASE_TYPE_1"/>
    <property type="match status" value="1"/>
</dbReference>
<dbReference type="PANTHER" id="PTHR10099">
    <property type="entry name" value="PHOSPHORIBOSYLFORMYLGLYCINAMIDINE SYNTHASE"/>
    <property type="match status" value="1"/>
</dbReference>
<dbReference type="Pfam" id="PF18072">
    <property type="entry name" value="FGAR-AT_linker"/>
    <property type="match status" value="1"/>
</dbReference>
<keyword evidence="4" id="KW-0658">Purine biosynthesis</keyword>
<dbReference type="SUPFAM" id="SSF55326">
    <property type="entry name" value="PurM N-terminal domain-like"/>
    <property type="match status" value="2"/>
</dbReference>
<name>A0A1I3JR77_9SPIR</name>
<evidence type="ECO:0000313" key="10">
    <source>
        <dbReference type="Proteomes" id="UP000182737"/>
    </source>
</evidence>
<dbReference type="InterPro" id="IPR041609">
    <property type="entry name" value="PurL_linker"/>
</dbReference>
<proteinExistence type="predicted"/>
<dbReference type="CDD" id="cd02204">
    <property type="entry name" value="PurL_repeat2"/>
    <property type="match status" value="1"/>
</dbReference>